<dbReference type="InterPro" id="IPR002347">
    <property type="entry name" value="SDR_fam"/>
</dbReference>
<dbReference type="Proteomes" id="UP000747542">
    <property type="component" value="Unassembled WGS sequence"/>
</dbReference>
<comment type="similarity">
    <text evidence="1">Belongs to the short-chain dehydrogenases/reductases (SDR) family.</text>
</comment>
<proteinExistence type="inferred from homology"/>
<comment type="caution">
    <text evidence="3">The sequence shown here is derived from an EMBL/GenBank/DDBJ whole genome shotgun (WGS) entry which is preliminary data.</text>
</comment>
<dbReference type="Pfam" id="PF00106">
    <property type="entry name" value="adh_short"/>
    <property type="match status" value="1"/>
</dbReference>
<evidence type="ECO:0000313" key="4">
    <source>
        <dbReference type="Proteomes" id="UP000747542"/>
    </source>
</evidence>
<dbReference type="PANTHER" id="PTHR43115:SF4">
    <property type="entry name" value="DEHYDROGENASE_REDUCTASE SDR FAMILY MEMBER 11"/>
    <property type="match status" value="1"/>
</dbReference>
<evidence type="ECO:0000256" key="1">
    <source>
        <dbReference type="ARBA" id="ARBA00006484"/>
    </source>
</evidence>
<evidence type="ECO:0000256" key="2">
    <source>
        <dbReference type="ARBA" id="ARBA00023002"/>
    </source>
</evidence>
<dbReference type="AlphaFoldDB" id="A0A8J5K2N3"/>
<reference evidence="3" key="1">
    <citation type="journal article" date="2021" name="Sci. Adv.">
        <title>The American lobster genome reveals insights on longevity, neural, and immune adaptations.</title>
        <authorList>
            <person name="Polinski J.M."/>
            <person name="Zimin A.V."/>
            <person name="Clark K.F."/>
            <person name="Kohn A.B."/>
            <person name="Sadowski N."/>
            <person name="Timp W."/>
            <person name="Ptitsyn A."/>
            <person name="Khanna P."/>
            <person name="Romanova D.Y."/>
            <person name="Williams P."/>
            <person name="Greenwood S.J."/>
            <person name="Moroz L.L."/>
            <person name="Walt D.R."/>
            <person name="Bodnar A.G."/>
        </authorList>
    </citation>
    <scope>NUCLEOTIDE SEQUENCE</scope>
    <source>
        <strain evidence="3">GMGI-L3</strain>
    </source>
</reference>
<name>A0A8J5K2N3_HOMAM</name>
<dbReference type="GO" id="GO:0016616">
    <property type="term" value="F:oxidoreductase activity, acting on the CH-OH group of donors, NAD or NADP as acceptor"/>
    <property type="evidence" value="ECO:0007669"/>
    <property type="project" value="UniProtKB-ARBA"/>
</dbReference>
<dbReference type="FunFam" id="3.40.50.720:FF:000047">
    <property type="entry name" value="NADP-dependent L-serine/L-allo-threonine dehydrogenase"/>
    <property type="match status" value="1"/>
</dbReference>
<organism evidence="3 4">
    <name type="scientific">Homarus americanus</name>
    <name type="common">American lobster</name>
    <dbReference type="NCBI Taxonomy" id="6706"/>
    <lineage>
        <taxon>Eukaryota</taxon>
        <taxon>Metazoa</taxon>
        <taxon>Ecdysozoa</taxon>
        <taxon>Arthropoda</taxon>
        <taxon>Crustacea</taxon>
        <taxon>Multicrustacea</taxon>
        <taxon>Malacostraca</taxon>
        <taxon>Eumalacostraca</taxon>
        <taxon>Eucarida</taxon>
        <taxon>Decapoda</taxon>
        <taxon>Pleocyemata</taxon>
        <taxon>Astacidea</taxon>
        <taxon>Nephropoidea</taxon>
        <taxon>Nephropidae</taxon>
        <taxon>Homarus</taxon>
    </lineage>
</organism>
<dbReference type="EMBL" id="JAHLQT010017232">
    <property type="protein sequence ID" value="KAG7169337.1"/>
    <property type="molecule type" value="Genomic_DNA"/>
</dbReference>
<dbReference type="PANTHER" id="PTHR43115">
    <property type="entry name" value="DEHYDROGENASE/REDUCTASE SDR FAMILY MEMBER 11"/>
    <property type="match status" value="1"/>
</dbReference>
<protein>
    <submittedName>
        <fullName evidence="3">Dehydrogenase/reductase SDR family member 11-like 2</fullName>
    </submittedName>
</protein>
<sequence length="249" mass="27091">MERWSGRVALVTGASAGIGAAICRFLVDKGMKVVGAAREEERIQALADELADKPGSLTAIKCDITKDSDVLGLFASIKEKFGGVDVCINNAGMSHNHSLLEGTPEEWREMLDVNVVGLCLCTREAVASMRENNVDDGQIIHISSIMGHQVMSYSTLHFYSATKFAVRALTEGLRQELRGLKSHIRVTAISPGVVKTEFLSRMMKDKEKAQGVFTNKKCLQAEDIVSTVVHVLSTPPHVEIGDIIVLPTE</sequence>
<gene>
    <name evidence="3" type="primary">DHRS11-L2</name>
    <name evidence="3" type="ORF">Hamer_G024303</name>
</gene>
<accession>A0A8J5K2N3</accession>
<keyword evidence="2" id="KW-0560">Oxidoreductase</keyword>
<evidence type="ECO:0000313" key="3">
    <source>
        <dbReference type="EMBL" id="KAG7169337.1"/>
    </source>
</evidence>
<keyword evidence="4" id="KW-1185">Reference proteome</keyword>
<dbReference type="OrthoDB" id="6136459at2759"/>